<evidence type="ECO:0000256" key="2">
    <source>
        <dbReference type="ARBA" id="ARBA00023015"/>
    </source>
</evidence>
<dbReference type="InterPro" id="IPR050950">
    <property type="entry name" value="HTH-type_LysR_regulators"/>
</dbReference>
<dbReference type="Pfam" id="PF00126">
    <property type="entry name" value="HTH_1"/>
    <property type="match status" value="1"/>
</dbReference>
<dbReference type="EMBL" id="JAMDNP010000033">
    <property type="protein sequence ID" value="MCY9762320.1"/>
    <property type="molecule type" value="Genomic_DNA"/>
</dbReference>
<keyword evidence="7" id="KW-1185">Reference proteome</keyword>
<accession>A0ABT4H067</accession>
<dbReference type="CDD" id="cd05466">
    <property type="entry name" value="PBP2_LTTR_substrate"/>
    <property type="match status" value="1"/>
</dbReference>
<organism evidence="6 7">
    <name type="scientific">Paenibacillus alvei</name>
    <name type="common">Bacillus alvei</name>
    <dbReference type="NCBI Taxonomy" id="44250"/>
    <lineage>
        <taxon>Bacteria</taxon>
        <taxon>Bacillati</taxon>
        <taxon>Bacillota</taxon>
        <taxon>Bacilli</taxon>
        <taxon>Bacillales</taxon>
        <taxon>Paenibacillaceae</taxon>
        <taxon>Paenibacillus</taxon>
    </lineage>
</organism>
<dbReference type="PRINTS" id="PR00039">
    <property type="entry name" value="HTHLYSR"/>
</dbReference>
<dbReference type="InterPro" id="IPR005119">
    <property type="entry name" value="LysR_subst-bd"/>
</dbReference>
<dbReference type="PROSITE" id="PS50931">
    <property type="entry name" value="HTH_LYSR"/>
    <property type="match status" value="1"/>
</dbReference>
<dbReference type="Gene3D" id="1.10.10.10">
    <property type="entry name" value="Winged helix-like DNA-binding domain superfamily/Winged helix DNA-binding domain"/>
    <property type="match status" value="1"/>
</dbReference>
<dbReference type="SUPFAM" id="SSF46785">
    <property type="entry name" value="Winged helix' DNA-binding domain"/>
    <property type="match status" value="1"/>
</dbReference>
<keyword evidence="4" id="KW-0804">Transcription</keyword>
<name>A0ABT4H067_PAEAL</name>
<evidence type="ECO:0000256" key="4">
    <source>
        <dbReference type="ARBA" id="ARBA00023163"/>
    </source>
</evidence>
<feature type="domain" description="HTH lysR-type" evidence="5">
    <location>
        <begin position="1"/>
        <end position="57"/>
    </location>
</feature>
<dbReference type="SUPFAM" id="SSF53850">
    <property type="entry name" value="Periplasmic binding protein-like II"/>
    <property type="match status" value="1"/>
</dbReference>
<comment type="similarity">
    <text evidence="1">Belongs to the LysR transcriptional regulatory family.</text>
</comment>
<protein>
    <submittedName>
        <fullName evidence="6">LysR family transcriptional regulator</fullName>
    </submittedName>
</protein>
<gene>
    <name evidence="6" type="ORF">M5X12_17260</name>
</gene>
<dbReference type="RefSeq" id="WP_268599911.1">
    <property type="nucleotide sequence ID" value="NZ_JAMDNP010000033.1"/>
</dbReference>
<dbReference type="InterPro" id="IPR036390">
    <property type="entry name" value="WH_DNA-bd_sf"/>
</dbReference>
<dbReference type="PANTHER" id="PTHR30419:SF8">
    <property type="entry name" value="NITROGEN ASSIMILATION TRANSCRIPTIONAL ACTIVATOR-RELATED"/>
    <property type="match status" value="1"/>
</dbReference>
<dbReference type="Pfam" id="PF03466">
    <property type="entry name" value="LysR_substrate"/>
    <property type="match status" value="1"/>
</dbReference>
<dbReference type="InterPro" id="IPR000847">
    <property type="entry name" value="LysR_HTH_N"/>
</dbReference>
<evidence type="ECO:0000313" key="7">
    <source>
        <dbReference type="Proteomes" id="UP001527181"/>
    </source>
</evidence>
<evidence type="ECO:0000259" key="5">
    <source>
        <dbReference type="PROSITE" id="PS50931"/>
    </source>
</evidence>
<reference evidence="6 7" key="1">
    <citation type="submission" date="2022-05" db="EMBL/GenBank/DDBJ databases">
        <title>Genome Sequencing of Bee-Associated Microbes.</title>
        <authorList>
            <person name="Dunlap C."/>
        </authorList>
    </citation>
    <scope>NUCLEOTIDE SEQUENCE [LARGE SCALE GENOMIC DNA]</scope>
    <source>
        <strain evidence="6 7">NRRL B-04010</strain>
    </source>
</reference>
<keyword evidence="2" id="KW-0805">Transcription regulation</keyword>
<dbReference type="Gene3D" id="3.40.190.290">
    <property type="match status" value="1"/>
</dbReference>
<dbReference type="InterPro" id="IPR036388">
    <property type="entry name" value="WH-like_DNA-bd_sf"/>
</dbReference>
<dbReference type="PANTHER" id="PTHR30419">
    <property type="entry name" value="HTH-TYPE TRANSCRIPTIONAL REGULATOR YBHD"/>
    <property type="match status" value="1"/>
</dbReference>
<dbReference type="Proteomes" id="UP001527181">
    <property type="component" value="Unassembled WGS sequence"/>
</dbReference>
<keyword evidence="3" id="KW-0238">DNA-binding</keyword>
<evidence type="ECO:0000313" key="6">
    <source>
        <dbReference type="EMBL" id="MCY9762320.1"/>
    </source>
</evidence>
<comment type="caution">
    <text evidence="6">The sequence shown here is derived from an EMBL/GenBank/DDBJ whole genome shotgun (WGS) entry which is preliminary data.</text>
</comment>
<sequence length="299" mass="34122">MFRQLECFIKICEEGSFAKASESLMISQPALSQQIRYIEAEFNTPVFKRAGRGIKLTAAGQILYEKAISVMRLIGESKKETAELSNTQINQLPLSIGISPLDCPNFMPFFLKFHEQHPAITLHFENIENGFRDLLHNHNHNHIDIVISDCPELNKELYAVHVCKEEQALFVYMDHPWADRTSISVRELKNLESDLFVRDSNIVKLLKAYDFKVIQPLQSKFHSTSAAIILSMVIQQMGVAILPISYLNSSSYSKLKVIQFLDPIPAREVKLIVRKDQFIDAAIQTFMNYFLKATKSLAV</sequence>
<evidence type="ECO:0000256" key="3">
    <source>
        <dbReference type="ARBA" id="ARBA00023125"/>
    </source>
</evidence>
<proteinExistence type="inferred from homology"/>
<evidence type="ECO:0000256" key="1">
    <source>
        <dbReference type="ARBA" id="ARBA00009437"/>
    </source>
</evidence>